<feature type="compositionally biased region" description="Low complexity" evidence="1">
    <location>
        <begin position="134"/>
        <end position="143"/>
    </location>
</feature>
<accession>A0A4S8LX44</accession>
<feature type="compositionally biased region" description="Acidic residues" evidence="1">
    <location>
        <begin position="271"/>
        <end position="280"/>
    </location>
</feature>
<feature type="region of interest" description="Disordered" evidence="1">
    <location>
        <begin position="261"/>
        <end position="346"/>
    </location>
</feature>
<feature type="compositionally biased region" description="Polar residues" evidence="1">
    <location>
        <begin position="330"/>
        <end position="342"/>
    </location>
</feature>
<reference evidence="2 3" key="1">
    <citation type="journal article" date="2019" name="Nat. Ecol. Evol.">
        <title>Megaphylogeny resolves global patterns of mushroom evolution.</title>
        <authorList>
            <person name="Varga T."/>
            <person name="Krizsan K."/>
            <person name="Foldi C."/>
            <person name="Dima B."/>
            <person name="Sanchez-Garcia M."/>
            <person name="Sanchez-Ramirez S."/>
            <person name="Szollosi G.J."/>
            <person name="Szarkandi J.G."/>
            <person name="Papp V."/>
            <person name="Albert L."/>
            <person name="Andreopoulos W."/>
            <person name="Angelini C."/>
            <person name="Antonin V."/>
            <person name="Barry K.W."/>
            <person name="Bougher N.L."/>
            <person name="Buchanan P."/>
            <person name="Buyck B."/>
            <person name="Bense V."/>
            <person name="Catcheside P."/>
            <person name="Chovatia M."/>
            <person name="Cooper J."/>
            <person name="Damon W."/>
            <person name="Desjardin D."/>
            <person name="Finy P."/>
            <person name="Geml J."/>
            <person name="Haridas S."/>
            <person name="Hughes K."/>
            <person name="Justo A."/>
            <person name="Karasinski D."/>
            <person name="Kautmanova I."/>
            <person name="Kiss B."/>
            <person name="Kocsube S."/>
            <person name="Kotiranta H."/>
            <person name="LaButti K.M."/>
            <person name="Lechner B.E."/>
            <person name="Liimatainen K."/>
            <person name="Lipzen A."/>
            <person name="Lukacs Z."/>
            <person name="Mihaltcheva S."/>
            <person name="Morgado L.N."/>
            <person name="Niskanen T."/>
            <person name="Noordeloos M.E."/>
            <person name="Ohm R.A."/>
            <person name="Ortiz-Santana B."/>
            <person name="Ovrebo C."/>
            <person name="Racz N."/>
            <person name="Riley R."/>
            <person name="Savchenko A."/>
            <person name="Shiryaev A."/>
            <person name="Soop K."/>
            <person name="Spirin V."/>
            <person name="Szebenyi C."/>
            <person name="Tomsovsky M."/>
            <person name="Tulloss R.E."/>
            <person name="Uehling J."/>
            <person name="Grigoriev I.V."/>
            <person name="Vagvolgyi C."/>
            <person name="Papp T."/>
            <person name="Martin F.M."/>
            <person name="Miettinen O."/>
            <person name="Hibbett D.S."/>
            <person name="Nagy L.G."/>
        </authorList>
    </citation>
    <scope>NUCLEOTIDE SEQUENCE [LARGE SCALE GENOMIC DNA]</scope>
    <source>
        <strain evidence="2 3">CBS 962.96</strain>
    </source>
</reference>
<dbReference type="InterPro" id="IPR013924">
    <property type="entry name" value="RNase_H2_suC"/>
</dbReference>
<dbReference type="GO" id="GO:0006401">
    <property type="term" value="P:RNA catabolic process"/>
    <property type="evidence" value="ECO:0007669"/>
    <property type="project" value="InterPro"/>
</dbReference>
<dbReference type="AlphaFoldDB" id="A0A4S8LX44"/>
<name>A0A4S8LX44_DENBC</name>
<proteinExistence type="predicted"/>
<gene>
    <name evidence="2" type="ORF">K435DRAFT_779493</name>
</gene>
<feature type="compositionally biased region" description="Low complexity" evidence="1">
    <location>
        <begin position="296"/>
        <end position="306"/>
    </location>
</feature>
<evidence type="ECO:0000313" key="3">
    <source>
        <dbReference type="Proteomes" id="UP000297245"/>
    </source>
</evidence>
<dbReference type="PANTHER" id="PTHR47204">
    <property type="entry name" value="OS02G0168900 PROTEIN"/>
    <property type="match status" value="1"/>
</dbReference>
<evidence type="ECO:0000256" key="1">
    <source>
        <dbReference type="SAM" id="MobiDB-lite"/>
    </source>
</evidence>
<dbReference type="Gene3D" id="2.40.128.680">
    <property type="match status" value="1"/>
</dbReference>
<feature type="region of interest" description="Disordered" evidence="1">
    <location>
        <begin position="52"/>
        <end position="143"/>
    </location>
</feature>
<feature type="region of interest" description="Disordered" evidence="1">
    <location>
        <begin position="166"/>
        <end position="194"/>
    </location>
</feature>
<feature type="compositionally biased region" description="Low complexity" evidence="1">
    <location>
        <begin position="90"/>
        <end position="108"/>
    </location>
</feature>
<dbReference type="OrthoDB" id="6222486at2759"/>
<keyword evidence="3" id="KW-1185">Reference proteome</keyword>
<organism evidence="2 3">
    <name type="scientific">Dendrothele bispora (strain CBS 962.96)</name>
    <dbReference type="NCBI Taxonomy" id="1314807"/>
    <lineage>
        <taxon>Eukaryota</taxon>
        <taxon>Fungi</taxon>
        <taxon>Dikarya</taxon>
        <taxon>Basidiomycota</taxon>
        <taxon>Agaricomycotina</taxon>
        <taxon>Agaricomycetes</taxon>
        <taxon>Agaricomycetidae</taxon>
        <taxon>Agaricales</taxon>
        <taxon>Agaricales incertae sedis</taxon>
        <taxon>Dendrothele</taxon>
    </lineage>
</organism>
<feature type="compositionally biased region" description="Basic and acidic residues" evidence="1">
    <location>
        <begin position="52"/>
        <end position="66"/>
    </location>
</feature>
<dbReference type="PANTHER" id="PTHR47204:SF1">
    <property type="entry name" value="RIBONUCLEASE H2 SUBUNIT C"/>
    <property type="match status" value="1"/>
</dbReference>
<dbReference type="Proteomes" id="UP000297245">
    <property type="component" value="Unassembled WGS sequence"/>
</dbReference>
<sequence length="393" mass="41842">MLPRTERPTKTILAVPANGTKLKECTPYLMPFHIEYTGVAPVSTYLAVEEAKKNVGAPDERKSEDKPEAEEEPNGEEKDVVSGGDNGTAEELVVASSTSVETTVSNSKSDGDVDTEMLDAQNETQPVADDSIEPNNASSTSALAPAPTLVSTVSLSTVASSSTTMLSVSSSSNTIVPSSSSSLNTGDSSSSSSLKTRFKSTFRGRIIQGLAVDVPPGYTGVILRSNDNDDDTPAAKAKRQAAIATARMSEKVKAKKKAAALKGKTRKVEVREDEVEEVIEESQSGTEKRTTRRSTRSTTRSGVIDVDVIDDDDDEQGHGYGDDDSGSWGAGNSDTFTGSGENEMTKTLEPTSTFSSFVLWHPDIPVDEGSDEYYGALNEWVAIAQALHRVPED</sequence>
<dbReference type="Pfam" id="PF08615">
    <property type="entry name" value="RNase_H2_suC"/>
    <property type="match status" value="1"/>
</dbReference>
<dbReference type="GO" id="GO:0032299">
    <property type="term" value="C:ribonuclease H2 complex"/>
    <property type="evidence" value="ECO:0007669"/>
    <property type="project" value="InterPro"/>
</dbReference>
<protein>
    <submittedName>
        <fullName evidence="2">Uncharacterized protein</fullName>
    </submittedName>
</protein>
<feature type="compositionally biased region" description="Low complexity" evidence="1">
    <location>
        <begin position="166"/>
        <end position="193"/>
    </location>
</feature>
<dbReference type="EMBL" id="ML179229">
    <property type="protein sequence ID" value="THU94214.1"/>
    <property type="molecule type" value="Genomic_DNA"/>
</dbReference>
<evidence type="ECO:0000313" key="2">
    <source>
        <dbReference type="EMBL" id="THU94214.1"/>
    </source>
</evidence>